<sequence>MGLERLMGSLKSKVMRCVKMKKAYEKIEKSESMRIEMRSRKAQRIRTCPNVINHLVTAQNAKRWSEGKVHFQISIEILRMRLEKFQIRNYKVKDSITWLRNLTGVEYFQ</sequence>
<organism evidence="1 2">
    <name type="scientific">Forsythia ovata</name>
    <dbReference type="NCBI Taxonomy" id="205694"/>
    <lineage>
        <taxon>Eukaryota</taxon>
        <taxon>Viridiplantae</taxon>
        <taxon>Streptophyta</taxon>
        <taxon>Embryophyta</taxon>
        <taxon>Tracheophyta</taxon>
        <taxon>Spermatophyta</taxon>
        <taxon>Magnoliopsida</taxon>
        <taxon>eudicotyledons</taxon>
        <taxon>Gunneridae</taxon>
        <taxon>Pentapetalae</taxon>
        <taxon>asterids</taxon>
        <taxon>lamiids</taxon>
        <taxon>Lamiales</taxon>
        <taxon>Oleaceae</taxon>
        <taxon>Forsythieae</taxon>
        <taxon>Forsythia</taxon>
    </lineage>
</organism>
<dbReference type="Proteomes" id="UP001604277">
    <property type="component" value="Unassembled WGS sequence"/>
</dbReference>
<evidence type="ECO:0000313" key="1">
    <source>
        <dbReference type="EMBL" id="KAL2528385.1"/>
    </source>
</evidence>
<protein>
    <submittedName>
        <fullName evidence="1">Uncharacterized protein</fullName>
    </submittedName>
</protein>
<comment type="caution">
    <text evidence="1">The sequence shown here is derived from an EMBL/GenBank/DDBJ whole genome shotgun (WGS) entry which is preliminary data.</text>
</comment>
<reference evidence="2" key="1">
    <citation type="submission" date="2024-07" db="EMBL/GenBank/DDBJ databases">
        <title>Two chromosome-level genome assemblies of Korean endemic species Abeliophyllum distichum and Forsythia ovata (Oleaceae).</title>
        <authorList>
            <person name="Jang H."/>
        </authorList>
    </citation>
    <scope>NUCLEOTIDE SEQUENCE [LARGE SCALE GENOMIC DNA]</scope>
</reference>
<dbReference type="PANTHER" id="PTHR34563">
    <property type="entry name" value="BNACNNG33880D PROTEIN"/>
    <property type="match status" value="1"/>
</dbReference>
<evidence type="ECO:0000313" key="2">
    <source>
        <dbReference type="Proteomes" id="UP001604277"/>
    </source>
</evidence>
<proteinExistence type="predicted"/>
<dbReference type="AlphaFoldDB" id="A0ABD1UTJ6"/>
<dbReference type="PANTHER" id="PTHR34563:SF9">
    <property type="entry name" value="MADS-BOX DOMAIN-CONTAINING PROTEIN"/>
    <property type="match status" value="1"/>
</dbReference>
<keyword evidence="2" id="KW-1185">Reference proteome</keyword>
<dbReference type="EMBL" id="JBFOLJ010000006">
    <property type="protein sequence ID" value="KAL2528385.1"/>
    <property type="molecule type" value="Genomic_DNA"/>
</dbReference>
<gene>
    <name evidence="1" type="ORF">Fot_20986</name>
</gene>
<accession>A0ABD1UTJ6</accession>
<name>A0ABD1UTJ6_9LAMI</name>